<evidence type="ECO:0008006" key="6">
    <source>
        <dbReference type="Google" id="ProtNLM"/>
    </source>
</evidence>
<dbReference type="Pfam" id="PF01498">
    <property type="entry name" value="HTH_Tnp_Tc3_2"/>
    <property type="match status" value="1"/>
</dbReference>
<reference evidence="4 5" key="1">
    <citation type="submission" date="2022-01" db="EMBL/GenBank/DDBJ databases">
        <title>A chromosomal length assembly of Cordylochernes scorpioides.</title>
        <authorList>
            <person name="Zeh D."/>
            <person name="Zeh J."/>
        </authorList>
    </citation>
    <scope>NUCLEOTIDE SEQUENCE [LARGE SCALE GENOMIC DNA]</scope>
    <source>
        <strain evidence="4">IN4F17</strain>
        <tissue evidence="4">Whole Body</tissue>
    </source>
</reference>
<feature type="domain" description="Retrovirus-related Pol polyprotein from transposon TNT 1-94-like beta-barrel" evidence="3">
    <location>
        <begin position="69"/>
        <end position="112"/>
    </location>
</feature>
<dbReference type="Gene3D" id="1.10.10.10">
    <property type="entry name" value="Winged helix-like DNA-binding domain superfamily/Winged helix DNA-binding domain"/>
    <property type="match status" value="1"/>
</dbReference>
<evidence type="ECO:0000259" key="3">
    <source>
        <dbReference type="Pfam" id="PF22936"/>
    </source>
</evidence>
<evidence type="ECO:0000256" key="1">
    <source>
        <dbReference type="ARBA" id="ARBA00004123"/>
    </source>
</evidence>
<comment type="subcellular location">
    <subcellularLocation>
        <location evidence="1">Nucleus</location>
    </subcellularLocation>
</comment>
<keyword evidence="5" id="KW-1185">Reference proteome</keyword>
<proteinExistence type="predicted"/>
<gene>
    <name evidence="4" type="ORF">LAZ67_1004981</name>
</gene>
<evidence type="ECO:0000313" key="4">
    <source>
        <dbReference type="EMBL" id="UYV61473.1"/>
    </source>
</evidence>
<dbReference type="InterPro" id="IPR036388">
    <property type="entry name" value="WH-like_DNA-bd_sf"/>
</dbReference>
<dbReference type="InterPro" id="IPR009057">
    <property type="entry name" value="Homeodomain-like_sf"/>
</dbReference>
<feature type="domain" description="Transposase Tc1-like" evidence="2">
    <location>
        <begin position="183"/>
        <end position="240"/>
    </location>
</feature>
<dbReference type="InterPro" id="IPR054722">
    <property type="entry name" value="PolX-like_BBD"/>
</dbReference>
<dbReference type="Pfam" id="PF22936">
    <property type="entry name" value="Pol_BBD"/>
    <property type="match status" value="1"/>
</dbReference>
<evidence type="ECO:0000259" key="2">
    <source>
        <dbReference type="Pfam" id="PF01498"/>
    </source>
</evidence>
<protein>
    <recommendedName>
        <fullName evidence="6">Transposase Tc1-like domain-containing protein</fullName>
    </recommendedName>
</protein>
<evidence type="ECO:0000313" key="5">
    <source>
        <dbReference type="Proteomes" id="UP001235939"/>
    </source>
</evidence>
<dbReference type="EMBL" id="CP092863">
    <property type="protein sequence ID" value="UYV61473.1"/>
    <property type="molecule type" value="Genomic_DNA"/>
</dbReference>
<name>A0ABY6JY72_9ARAC</name>
<dbReference type="SUPFAM" id="SSF46689">
    <property type="entry name" value="Homeodomain-like"/>
    <property type="match status" value="1"/>
</dbReference>
<organism evidence="4 5">
    <name type="scientific">Cordylochernes scorpioides</name>
    <dbReference type="NCBI Taxonomy" id="51811"/>
    <lineage>
        <taxon>Eukaryota</taxon>
        <taxon>Metazoa</taxon>
        <taxon>Ecdysozoa</taxon>
        <taxon>Arthropoda</taxon>
        <taxon>Chelicerata</taxon>
        <taxon>Arachnida</taxon>
        <taxon>Pseudoscorpiones</taxon>
        <taxon>Cheliferoidea</taxon>
        <taxon>Chernetidae</taxon>
        <taxon>Cordylochernes</taxon>
    </lineage>
</organism>
<dbReference type="Proteomes" id="UP001235939">
    <property type="component" value="Chromosome 01"/>
</dbReference>
<sequence>MYPASPRFFSRECTKFLCRFHRRAKAKTSLEDDDVPIDDDTTTKPLFTPQENGRKAETSAFLAETKDSWIADSGATDHMTFRRVWFSTFEEIPEGVHPVCLGDGKQIYAKGHRKRRQFKQTDAFTRGMVIGLKRAGWSIRQIAADTHLGASTVHRLWRRWLEQGNVAIYRNVGATRVTSARVDRRILRQAVAAPQATCTAILQHVQDTLDHSISTRTISRRLVANGLHSCRPLRRLPLTPTE</sequence>
<accession>A0ABY6JY72</accession>
<dbReference type="InterPro" id="IPR002492">
    <property type="entry name" value="Transposase_Tc1-like"/>
</dbReference>